<comment type="cofactor">
    <cofactor evidence="1">
        <name>FAD</name>
        <dbReference type="ChEBI" id="CHEBI:57692"/>
    </cofactor>
</comment>
<keyword evidence="4" id="KW-0560">Oxidoreductase</keyword>
<proteinExistence type="predicted"/>
<reference evidence="9" key="3">
    <citation type="submission" date="2025-04" db="UniProtKB">
        <authorList>
            <consortium name="RefSeq"/>
        </authorList>
    </citation>
    <scope>IDENTIFICATION</scope>
    <source>
        <strain evidence="9">CBS 781.70</strain>
    </source>
</reference>
<dbReference type="Pfam" id="PF13450">
    <property type="entry name" value="NAD_binding_8"/>
    <property type="match status" value="1"/>
</dbReference>
<dbReference type="OrthoDB" id="47494at2759"/>
<keyword evidence="5" id="KW-0503">Monooxygenase</keyword>
<reference evidence="7 9" key="1">
    <citation type="submission" date="2020-01" db="EMBL/GenBank/DDBJ databases">
        <authorList>
            <consortium name="DOE Joint Genome Institute"/>
            <person name="Haridas S."/>
            <person name="Albert R."/>
            <person name="Binder M."/>
            <person name="Bloem J."/>
            <person name="Labutti K."/>
            <person name="Salamov A."/>
            <person name="Andreopoulos B."/>
            <person name="Baker S.E."/>
            <person name="Barry K."/>
            <person name="Bills G."/>
            <person name="Bluhm B.H."/>
            <person name="Cannon C."/>
            <person name="Castanera R."/>
            <person name="Culley D.E."/>
            <person name="Daum C."/>
            <person name="Ezra D."/>
            <person name="Gonzalez J.B."/>
            <person name="Henrissat B."/>
            <person name="Kuo A."/>
            <person name="Liang C."/>
            <person name="Lipzen A."/>
            <person name="Lutzoni F."/>
            <person name="Magnuson J."/>
            <person name="Mondo S."/>
            <person name="Nolan M."/>
            <person name="Ohm R."/>
            <person name="Pangilinan J."/>
            <person name="Park H.-J."/>
            <person name="Ramirez L."/>
            <person name="Alfaro M."/>
            <person name="Sun H."/>
            <person name="Tritt A."/>
            <person name="Yoshinaga Y."/>
            <person name="Zwiers L.-H."/>
            <person name="Turgeon B.G."/>
            <person name="Goodwin S.B."/>
            <person name="Spatafora J.W."/>
            <person name="Crous P.W."/>
            <person name="Grigoriev I.V."/>
        </authorList>
    </citation>
    <scope>NUCLEOTIDE SEQUENCE</scope>
    <source>
        <strain evidence="7 9">CBS 781.70</strain>
    </source>
</reference>
<evidence type="ECO:0000256" key="2">
    <source>
        <dbReference type="ARBA" id="ARBA00022630"/>
    </source>
</evidence>
<dbReference type="Pfam" id="PF01494">
    <property type="entry name" value="FAD_binding_3"/>
    <property type="match status" value="1"/>
</dbReference>
<accession>A0A6G1GA92</accession>
<protein>
    <submittedName>
        <fullName evidence="7 9">FAD/NAD(P)-binding domain-containing protein</fullName>
    </submittedName>
</protein>
<evidence type="ECO:0000259" key="6">
    <source>
        <dbReference type="Pfam" id="PF01494"/>
    </source>
</evidence>
<dbReference type="GeneID" id="54415201"/>
<dbReference type="EMBL" id="ML975152">
    <property type="protein sequence ID" value="KAF1815007.1"/>
    <property type="molecule type" value="Genomic_DNA"/>
</dbReference>
<keyword evidence="3" id="KW-0274">FAD</keyword>
<dbReference type="PANTHER" id="PTHR47178">
    <property type="entry name" value="MONOOXYGENASE, FAD-BINDING"/>
    <property type="match status" value="1"/>
</dbReference>
<dbReference type="PRINTS" id="PR00420">
    <property type="entry name" value="RNGMNOXGNASE"/>
</dbReference>
<evidence type="ECO:0000256" key="4">
    <source>
        <dbReference type="ARBA" id="ARBA00023002"/>
    </source>
</evidence>
<evidence type="ECO:0000313" key="8">
    <source>
        <dbReference type="Proteomes" id="UP000504638"/>
    </source>
</evidence>
<sequence length="444" mass="48751">MSLGDVLRSLHADIHGQIEAVQRILAELGTGSRRTAYPTPEPESSNPSSRVLIVGAGVGGLALAQGLRRAGVQFHVFERDLQLATQHKSHRLRIDADGVSALKEILSPQLWTKFERTCAGTTILETDIDAIRGKLTGSRIGNRKGGATYTADRNVLKGILSTGVDQNMTYGKHFIDYNFTDKGVVVNFLDGTSEEGAILVGADGKASRVREQYLPSHIPIKTDGCCISGKTPWTNDITEQYPGRPTKGMTFVMDGRSASSDPGASAASFLVIEPIRFRRNKYQDEVPRDYLFWVLVCMKGSFGIPEDQFLTMPNEEAAQLCLQVTQDWNPKMRAVLEHQDVTQTFSMRLSTIASEIKPWPASERTTLVGDAVHFTSPISNGGANAALRDAAELSRKLSQEEFSVQAIGEFESQMRGRVKRQFQANSGIINRMSGRMRTAEASRS</sequence>
<dbReference type="Gene3D" id="3.50.50.60">
    <property type="entry name" value="FAD/NAD(P)-binding domain"/>
    <property type="match status" value="1"/>
</dbReference>
<dbReference type="Proteomes" id="UP000504638">
    <property type="component" value="Unplaced"/>
</dbReference>
<name>A0A6G1GA92_9PEZI</name>
<keyword evidence="8" id="KW-1185">Reference proteome</keyword>
<dbReference type="SUPFAM" id="SSF51905">
    <property type="entry name" value="FAD/NAD(P)-binding domain"/>
    <property type="match status" value="1"/>
</dbReference>
<organism evidence="7">
    <name type="scientific">Eremomyces bilateralis CBS 781.70</name>
    <dbReference type="NCBI Taxonomy" id="1392243"/>
    <lineage>
        <taxon>Eukaryota</taxon>
        <taxon>Fungi</taxon>
        <taxon>Dikarya</taxon>
        <taxon>Ascomycota</taxon>
        <taxon>Pezizomycotina</taxon>
        <taxon>Dothideomycetes</taxon>
        <taxon>Dothideomycetes incertae sedis</taxon>
        <taxon>Eremomycetales</taxon>
        <taxon>Eremomycetaceae</taxon>
        <taxon>Eremomyces</taxon>
    </lineage>
</organism>
<dbReference type="InterPro" id="IPR002938">
    <property type="entry name" value="FAD-bd"/>
</dbReference>
<dbReference type="GO" id="GO:0004497">
    <property type="term" value="F:monooxygenase activity"/>
    <property type="evidence" value="ECO:0007669"/>
    <property type="project" value="UniProtKB-KW"/>
</dbReference>
<evidence type="ECO:0000256" key="1">
    <source>
        <dbReference type="ARBA" id="ARBA00001974"/>
    </source>
</evidence>
<dbReference type="InterPro" id="IPR036188">
    <property type="entry name" value="FAD/NAD-bd_sf"/>
</dbReference>
<dbReference type="AlphaFoldDB" id="A0A6G1GA92"/>
<reference evidence="9" key="2">
    <citation type="submission" date="2020-04" db="EMBL/GenBank/DDBJ databases">
        <authorList>
            <consortium name="NCBI Genome Project"/>
        </authorList>
    </citation>
    <scope>NUCLEOTIDE SEQUENCE</scope>
    <source>
        <strain evidence="9">CBS 781.70</strain>
    </source>
</reference>
<dbReference type="RefSeq" id="XP_033536638.1">
    <property type="nucleotide sequence ID" value="XM_033674631.1"/>
</dbReference>
<evidence type="ECO:0000313" key="9">
    <source>
        <dbReference type="RefSeq" id="XP_033536638.1"/>
    </source>
</evidence>
<keyword evidence="2" id="KW-0285">Flavoprotein</keyword>
<evidence type="ECO:0000256" key="5">
    <source>
        <dbReference type="ARBA" id="ARBA00023033"/>
    </source>
</evidence>
<gene>
    <name evidence="7 9" type="ORF">P152DRAFT_242252</name>
</gene>
<feature type="domain" description="FAD-binding" evidence="6">
    <location>
        <begin position="362"/>
        <end position="399"/>
    </location>
</feature>
<dbReference type="PANTHER" id="PTHR47178:SF5">
    <property type="entry name" value="FAD-BINDING DOMAIN-CONTAINING PROTEIN"/>
    <property type="match status" value="1"/>
</dbReference>
<dbReference type="GO" id="GO:0071949">
    <property type="term" value="F:FAD binding"/>
    <property type="evidence" value="ECO:0007669"/>
    <property type="project" value="InterPro"/>
</dbReference>
<evidence type="ECO:0000313" key="7">
    <source>
        <dbReference type="EMBL" id="KAF1815007.1"/>
    </source>
</evidence>
<evidence type="ECO:0000256" key="3">
    <source>
        <dbReference type="ARBA" id="ARBA00022827"/>
    </source>
</evidence>